<protein>
    <submittedName>
        <fullName evidence="2">Glycogen debranching protein</fullName>
    </submittedName>
</protein>
<dbReference type="RefSeq" id="WP_109319781.1">
    <property type="nucleotide sequence ID" value="NZ_QFWT01000005.1"/>
</dbReference>
<comment type="caution">
    <text evidence="2">The sequence shown here is derived from an EMBL/GenBank/DDBJ whole genome shotgun (WGS) entry which is preliminary data.</text>
</comment>
<dbReference type="GO" id="GO:0004134">
    <property type="term" value="F:4-alpha-glucanotransferase activity"/>
    <property type="evidence" value="ECO:0007669"/>
    <property type="project" value="InterPro"/>
</dbReference>
<evidence type="ECO:0000259" key="1">
    <source>
        <dbReference type="Pfam" id="PF06202"/>
    </source>
</evidence>
<dbReference type="AlphaFoldDB" id="A0A2U3B8T8"/>
<accession>A0A2U3B8T8</accession>
<dbReference type="InterPro" id="IPR008928">
    <property type="entry name" value="6-hairpin_glycosidase_sf"/>
</dbReference>
<dbReference type="Proteomes" id="UP000245362">
    <property type="component" value="Unassembled WGS sequence"/>
</dbReference>
<keyword evidence="3" id="KW-1185">Reference proteome</keyword>
<gene>
    <name evidence="2" type="ORF">DI392_10045</name>
</gene>
<evidence type="ECO:0000313" key="3">
    <source>
        <dbReference type="Proteomes" id="UP000245362"/>
    </source>
</evidence>
<organism evidence="2 3">
    <name type="scientific">Vibrio albus</name>
    <dbReference type="NCBI Taxonomy" id="2200953"/>
    <lineage>
        <taxon>Bacteria</taxon>
        <taxon>Pseudomonadati</taxon>
        <taxon>Pseudomonadota</taxon>
        <taxon>Gammaproteobacteria</taxon>
        <taxon>Vibrionales</taxon>
        <taxon>Vibrionaceae</taxon>
        <taxon>Vibrio</taxon>
    </lineage>
</organism>
<dbReference type="EMBL" id="QFWT01000005">
    <property type="protein sequence ID" value="PWI33198.1"/>
    <property type="molecule type" value="Genomic_DNA"/>
</dbReference>
<dbReference type="PANTHER" id="PTHR10569:SF2">
    <property type="entry name" value="GLYCOGEN DEBRANCHING ENZYME"/>
    <property type="match status" value="1"/>
</dbReference>
<name>A0A2U3B8T8_9VIBR</name>
<dbReference type="InterPro" id="IPR032790">
    <property type="entry name" value="GDE_C"/>
</dbReference>
<proteinExistence type="predicted"/>
<dbReference type="Pfam" id="PF06202">
    <property type="entry name" value="GDE_C"/>
    <property type="match status" value="1"/>
</dbReference>
<dbReference type="Gene3D" id="1.50.10.10">
    <property type="match status" value="1"/>
</dbReference>
<dbReference type="PANTHER" id="PTHR10569">
    <property type="entry name" value="GLYCOGEN DEBRANCHING ENZYME"/>
    <property type="match status" value="1"/>
</dbReference>
<dbReference type="InterPro" id="IPR010401">
    <property type="entry name" value="AGL/Gdb1"/>
</dbReference>
<dbReference type="GO" id="GO:0005980">
    <property type="term" value="P:glycogen catabolic process"/>
    <property type="evidence" value="ECO:0007669"/>
    <property type="project" value="InterPro"/>
</dbReference>
<dbReference type="OrthoDB" id="9761875at2"/>
<feature type="domain" description="Glycogen debranching enzyme C-terminal" evidence="1">
    <location>
        <begin position="410"/>
        <end position="768"/>
    </location>
</feature>
<dbReference type="SUPFAM" id="SSF48208">
    <property type="entry name" value="Six-hairpin glycosidases"/>
    <property type="match status" value="1"/>
</dbReference>
<dbReference type="GO" id="GO:0004135">
    <property type="term" value="F:amylo-alpha-1,6-glucosidase activity"/>
    <property type="evidence" value="ECO:0007669"/>
    <property type="project" value="InterPro"/>
</dbReference>
<dbReference type="InterPro" id="IPR012341">
    <property type="entry name" value="6hp_glycosidase-like_sf"/>
</dbReference>
<sequence>MPRYPMLYLKGTLNGWGLDTPFQPIDDHLLQASVVFPADKHQFKIADLNGSENWTFAADDIKAVEISLNQTLSLIPTQGIGNDLVFEPEQSGRYLLTLDLSEASPNLHIKPATVHAELQRTQPEFDQIITPQCGSVPAESTTTKSKPVTTLTQNELFQALAIESDTPFSFVFGDNLDGYYEGQTHSVSGSARYRHHQGWYLGGFASCVGSTLNNREQAQLAALMPYGIEHHYTNASKDCLSLMAGQRLVALSVESACSDELSLIPELNVTPLSCQIEAVENCLLISVDPEICPEGALSFIAISANQPVRVQTLSNANTDIHNAVFGTSQNVQLKLSSESQTKRFTTYFAFSNDRAEAIKQAQTAAFEHAALKHQHSVFEFLTNNYFWCDDLEYNRAVMWARLASRTFVNKELGTGIWAGLPWFKDCWGRDTFIALPGTSLVNGEFGEAREIISNFASMQLDDIHNKNHGRIPNRVTSETNIIYNTTDGTPWMVREIFEYINYTGDTQFAHQMLPIVKCFIEGVEKHYLDDDGLMLHRDPDTWMDAKINGQIPWSPRGPKANDIEALWYESLLVAYQLAEWNNDQALSQHCLILADKVKASFIDKFWDGESMQLADHLKQGDAKDTSVRPNQLMTLTIPTSHALVPEHIGQHIVKNSVEHLLFPWGICSLQQEHPEFHPYHDNRSEYHKDAAYHNGTIWGWNAGFTVGALSRYQQQDLAYELSKNLAHQILYQGHRGTMSENLDAYQESQTSLIQSGTYAQAWSVSEFARNTQQDYLGFTPKLSTNTIELCPNLPSAWTNITARLPFSDGNALYVRMEKSDTTTFLFDFEQVKPEIKFILRLRSQRHEVKIEASMSEAMTIEWQPESGQVHCSRGDVKTTLKPLSPFTLLEGLTFTQPNRALSHPALEEDNYLLSKRSSKNLCAAKD</sequence>
<evidence type="ECO:0000313" key="2">
    <source>
        <dbReference type="EMBL" id="PWI33198.1"/>
    </source>
</evidence>
<reference evidence="2 3" key="1">
    <citation type="submission" date="2018-05" db="EMBL/GenBank/DDBJ databases">
        <title>Vibrio limimaris sp. nov., isolated from marine sediment.</title>
        <authorList>
            <person name="Li C.-M."/>
        </authorList>
    </citation>
    <scope>NUCLEOTIDE SEQUENCE [LARGE SCALE GENOMIC DNA]</scope>
    <source>
        <strain evidence="2 3">E4404</strain>
    </source>
</reference>